<keyword evidence="6" id="KW-1185">Reference proteome</keyword>
<keyword evidence="3" id="KW-0812">Transmembrane</keyword>
<dbReference type="GO" id="GO:0005635">
    <property type="term" value="C:nuclear envelope"/>
    <property type="evidence" value="ECO:0007669"/>
    <property type="project" value="TreeGrafter"/>
</dbReference>
<dbReference type="Gene3D" id="1.20.1250.20">
    <property type="entry name" value="MFS general substrate transporter like domains"/>
    <property type="match status" value="1"/>
</dbReference>
<dbReference type="SUPFAM" id="SSF103473">
    <property type="entry name" value="MFS general substrate transporter"/>
    <property type="match status" value="1"/>
</dbReference>
<dbReference type="GO" id="GO:0016020">
    <property type="term" value="C:membrane"/>
    <property type="evidence" value="ECO:0007669"/>
    <property type="project" value="UniProtKB-SubCell"/>
</dbReference>
<feature type="domain" description="Major facilitator superfamily (MFS) profile" evidence="4">
    <location>
        <begin position="2"/>
        <end position="441"/>
    </location>
</feature>
<feature type="transmembrane region" description="Helical" evidence="3">
    <location>
        <begin position="255"/>
        <end position="278"/>
    </location>
</feature>
<dbReference type="STRING" id="1157962.A0A250XM61"/>
<dbReference type="EMBL" id="BEGY01000118">
    <property type="protein sequence ID" value="GAX84191.1"/>
    <property type="molecule type" value="Genomic_DNA"/>
</dbReference>
<feature type="transmembrane region" description="Helical" evidence="3">
    <location>
        <begin position="331"/>
        <end position="348"/>
    </location>
</feature>
<feature type="transmembrane region" description="Helical" evidence="3">
    <location>
        <begin position="75"/>
        <end position="101"/>
    </location>
</feature>
<dbReference type="PANTHER" id="PTHR24002">
    <property type="entry name" value="SOLUTE CARRIER FAMILY 22 MEMBER 18"/>
    <property type="match status" value="1"/>
</dbReference>
<dbReference type="PANTHER" id="PTHR24002:SF3">
    <property type="entry name" value="SOLUTE CARRIER FAMILY 22 MEMBER 18"/>
    <property type="match status" value="1"/>
</dbReference>
<evidence type="ECO:0000259" key="4">
    <source>
        <dbReference type="PROSITE" id="PS50850"/>
    </source>
</evidence>
<feature type="transmembrane region" description="Helical" evidence="3">
    <location>
        <begin position="417"/>
        <end position="439"/>
    </location>
</feature>
<feature type="compositionally biased region" description="Polar residues" evidence="2">
    <location>
        <begin position="209"/>
        <end position="237"/>
    </location>
</feature>
<feature type="transmembrane region" description="Helical" evidence="3">
    <location>
        <begin position="6"/>
        <end position="26"/>
    </location>
</feature>
<dbReference type="Proteomes" id="UP000232323">
    <property type="component" value="Unassembled WGS sequence"/>
</dbReference>
<gene>
    <name evidence="5" type="ORF">CEUSTIGMA_g11614.t1</name>
</gene>
<dbReference type="InterPro" id="IPR036259">
    <property type="entry name" value="MFS_trans_sf"/>
</dbReference>
<keyword evidence="3" id="KW-0472">Membrane</keyword>
<dbReference type="Pfam" id="PF07690">
    <property type="entry name" value="MFS_1"/>
    <property type="match status" value="2"/>
</dbReference>
<feature type="transmembrane region" description="Helical" evidence="3">
    <location>
        <begin position="298"/>
        <end position="319"/>
    </location>
</feature>
<dbReference type="OrthoDB" id="440553at2759"/>
<feature type="transmembrane region" description="Helical" evidence="3">
    <location>
        <begin position="132"/>
        <end position="154"/>
    </location>
</feature>
<dbReference type="AlphaFoldDB" id="A0A250XM61"/>
<keyword evidence="3" id="KW-1133">Transmembrane helix</keyword>
<name>A0A250XM61_9CHLO</name>
<dbReference type="PROSITE" id="PS50850">
    <property type="entry name" value="MFS"/>
    <property type="match status" value="1"/>
</dbReference>
<feature type="region of interest" description="Disordered" evidence="2">
    <location>
        <begin position="184"/>
        <end position="242"/>
    </location>
</feature>
<evidence type="ECO:0000256" key="3">
    <source>
        <dbReference type="SAM" id="Phobius"/>
    </source>
</evidence>
<evidence type="ECO:0000313" key="5">
    <source>
        <dbReference type="EMBL" id="GAX84191.1"/>
    </source>
</evidence>
<dbReference type="GO" id="GO:0022857">
    <property type="term" value="F:transmembrane transporter activity"/>
    <property type="evidence" value="ECO:0007669"/>
    <property type="project" value="InterPro"/>
</dbReference>
<feature type="transmembrane region" description="Helical" evidence="3">
    <location>
        <begin position="160"/>
        <end position="180"/>
    </location>
</feature>
<organism evidence="5 6">
    <name type="scientific">Chlamydomonas eustigma</name>
    <dbReference type="NCBI Taxonomy" id="1157962"/>
    <lineage>
        <taxon>Eukaryota</taxon>
        <taxon>Viridiplantae</taxon>
        <taxon>Chlorophyta</taxon>
        <taxon>core chlorophytes</taxon>
        <taxon>Chlorophyceae</taxon>
        <taxon>CS clade</taxon>
        <taxon>Chlamydomonadales</taxon>
        <taxon>Chlamydomonadaceae</taxon>
        <taxon>Chlamydomonas</taxon>
    </lineage>
</organism>
<feature type="compositionally biased region" description="Basic and acidic residues" evidence="2">
    <location>
        <begin position="199"/>
        <end position="208"/>
    </location>
</feature>
<protein>
    <recommendedName>
        <fullName evidence="4">Major facilitator superfamily (MFS) profile domain-containing protein</fullName>
    </recommendedName>
</protein>
<proteinExistence type="predicted"/>
<accession>A0A250XM61</accession>
<sequence length="441" mass="46258">MMYLKPSTAVYVVYANIALYCLCYMMQQPVLPYRTKQLGASNAEFAQFQSLFNLVQSVGGLLSGPVMDALGGRMLLLISFMASALCYSMTASATSLLMLYLSRVPTLLQHAVLAARTIVTSASAASDRAKHLGYVGVCTGIGMTAGPMIGGYLSEVSLEFVSWIATAGSFFSLLTVLLLVPPPDAPSKKGSSSNSDYNVPKDEKRESSHNINGTAASSESSNKSVTSDKNGKSSANIVSGGDGSRTRRVLILGHFWEVLVSPGVSSLMTLKIITTLASTLFQSMFTVVLQNQGQGPKYAGNAMSFLGMTSILSQAFLVAPAIQHLGESRTIYIGCWGLLGGFILLALAKGATMTVVSLIPQSLAGVLISAVSTSKLTKAVSKERLGTALAIDMGVWSAVRMVTPSMGAWLLEHGGSSGIGSLSAALMVVLLGSMHLGMVDC</sequence>
<evidence type="ECO:0000256" key="1">
    <source>
        <dbReference type="ARBA" id="ARBA00004141"/>
    </source>
</evidence>
<evidence type="ECO:0000313" key="6">
    <source>
        <dbReference type="Proteomes" id="UP000232323"/>
    </source>
</evidence>
<evidence type="ECO:0000256" key="2">
    <source>
        <dbReference type="SAM" id="MobiDB-lite"/>
    </source>
</evidence>
<reference evidence="5 6" key="1">
    <citation type="submission" date="2017-08" db="EMBL/GenBank/DDBJ databases">
        <title>Acidophilic green algal genome provides insights into adaptation to an acidic environment.</title>
        <authorList>
            <person name="Hirooka S."/>
            <person name="Hirose Y."/>
            <person name="Kanesaki Y."/>
            <person name="Higuchi S."/>
            <person name="Fujiwara T."/>
            <person name="Onuma R."/>
            <person name="Era A."/>
            <person name="Ohbayashi R."/>
            <person name="Uzuka A."/>
            <person name="Nozaki H."/>
            <person name="Yoshikawa H."/>
            <person name="Miyagishima S.Y."/>
        </authorList>
    </citation>
    <scope>NUCLEOTIDE SEQUENCE [LARGE SCALE GENOMIC DNA]</scope>
    <source>
        <strain evidence="5 6">NIES-2499</strain>
    </source>
</reference>
<dbReference type="InterPro" id="IPR020846">
    <property type="entry name" value="MFS_dom"/>
</dbReference>
<comment type="caution">
    <text evidence="5">The sequence shown here is derived from an EMBL/GenBank/DDBJ whole genome shotgun (WGS) entry which is preliminary data.</text>
</comment>
<dbReference type="InterPro" id="IPR011701">
    <property type="entry name" value="MFS"/>
</dbReference>
<comment type="subcellular location">
    <subcellularLocation>
        <location evidence="1">Membrane</location>
        <topology evidence="1">Multi-pass membrane protein</topology>
    </subcellularLocation>
</comment>